<evidence type="ECO:0000313" key="3">
    <source>
        <dbReference type="Proteomes" id="UP001596071"/>
    </source>
</evidence>
<keyword evidence="3" id="KW-1185">Reference proteome</keyword>
<evidence type="ECO:0008006" key="4">
    <source>
        <dbReference type="Google" id="ProtNLM"/>
    </source>
</evidence>
<gene>
    <name evidence="2" type="ORF">ACFPTP_16380</name>
</gene>
<protein>
    <recommendedName>
        <fullName evidence="4">Host cell surface-exposed lipoprotein</fullName>
    </recommendedName>
</protein>
<proteinExistence type="predicted"/>
<name>A0ABW0U0H5_9BACL</name>
<sequence length="251" mass="27220">MKKKWKITIAVVLALVLGAGAYLAYILKFKEYDVADEEVEEIIANPYEIELPDGTKLVIGEDGTVSGLDEEKSDGQEGDSEGDSISEASKNAKDSGQTTSTGNNKAGVTPPKSDSKGTSSKQNKQPVSTTETKKKVTVAEVKGKYEPVFRQLEGQADSKINALIGRAKNEYSDKKTNGESINYGYFYNKYMSAANSLEANTDAAFYGVIKALESELAANGYNKSYAQSFIDEYEATKKVRRDGILKKAIGS</sequence>
<accession>A0ABW0U0H5</accession>
<comment type="caution">
    <text evidence="2">The sequence shown here is derived from an EMBL/GenBank/DDBJ whole genome shotgun (WGS) entry which is preliminary data.</text>
</comment>
<evidence type="ECO:0000313" key="2">
    <source>
        <dbReference type="EMBL" id="MFC5604814.1"/>
    </source>
</evidence>
<reference evidence="3" key="1">
    <citation type="journal article" date="2019" name="Int. J. Syst. Evol. Microbiol.">
        <title>The Global Catalogue of Microorganisms (GCM) 10K type strain sequencing project: providing services to taxonomists for standard genome sequencing and annotation.</title>
        <authorList>
            <consortium name="The Broad Institute Genomics Platform"/>
            <consortium name="The Broad Institute Genome Sequencing Center for Infectious Disease"/>
            <person name="Wu L."/>
            <person name="Ma J."/>
        </authorList>
    </citation>
    <scope>NUCLEOTIDE SEQUENCE [LARGE SCALE GENOMIC DNA]</scope>
    <source>
        <strain evidence="3">KACC 11299</strain>
    </source>
</reference>
<dbReference type="EMBL" id="JBHSNP010000029">
    <property type="protein sequence ID" value="MFC5604814.1"/>
    <property type="molecule type" value="Genomic_DNA"/>
</dbReference>
<dbReference type="RefSeq" id="WP_381447014.1">
    <property type="nucleotide sequence ID" value="NZ_JBHSNP010000029.1"/>
</dbReference>
<feature type="compositionally biased region" description="Polar residues" evidence="1">
    <location>
        <begin position="86"/>
        <end position="106"/>
    </location>
</feature>
<feature type="compositionally biased region" description="Polar residues" evidence="1">
    <location>
        <begin position="116"/>
        <end position="126"/>
    </location>
</feature>
<evidence type="ECO:0000256" key="1">
    <source>
        <dbReference type="SAM" id="MobiDB-lite"/>
    </source>
</evidence>
<organism evidence="2 3">
    <name type="scientific">Sporosarcina koreensis</name>
    <dbReference type="NCBI Taxonomy" id="334735"/>
    <lineage>
        <taxon>Bacteria</taxon>
        <taxon>Bacillati</taxon>
        <taxon>Bacillota</taxon>
        <taxon>Bacilli</taxon>
        <taxon>Bacillales</taxon>
        <taxon>Caryophanaceae</taxon>
        <taxon>Sporosarcina</taxon>
    </lineage>
</organism>
<feature type="region of interest" description="Disordered" evidence="1">
    <location>
        <begin position="65"/>
        <end position="137"/>
    </location>
</feature>
<dbReference type="Proteomes" id="UP001596071">
    <property type="component" value="Unassembled WGS sequence"/>
</dbReference>